<feature type="region of interest" description="Disordered" evidence="1">
    <location>
        <begin position="124"/>
        <end position="198"/>
    </location>
</feature>
<feature type="compositionally biased region" description="Polar residues" evidence="1">
    <location>
        <begin position="558"/>
        <end position="573"/>
    </location>
</feature>
<feature type="compositionally biased region" description="Acidic residues" evidence="1">
    <location>
        <begin position="335"/>
        <end position="351"/>
    </location>
</feature>
<gene>
    <name evidence="2" type="ORF">JTE90_027779</name>
</gene>
<feature type="region of interest" description="Disordered" evidence="1">
    <location>
        <begin position="641"/>
        <end position="706"/>
    </location>
</feature>
<name>A0AAV6V8D6_9ARAC</name>
<feature type="region of interest" description="Disordered" evidence="1">
    <location>
        <begin position="371"/>
        <end position="402"/>
    </location>
</feature>
<dbReference type="Proteomes" id="UP000827092">
    <property type="component" value="Unassembled WGS sequence"/>
</dbReference>
<feature type="compositionally biased region" description="Polar residues" evidence="1">
    <location>
        <begin position="595"/>
        <end position="611"/>
    </location>
</feature>
<protein>
    <recommendedName>
        <fullName evidence="4">Spermatogenesis-associated protein 1</fullName>
    </recommendedName>
</protein>
<dbReference type="PANTHER" id="PTHR14421:SF3">
    <property type="entry name" value="SPERMATOGENESIS-ASSOCIATED PROTEIN 1"/>
    <property type="match status" value="1"/>
</dbReference>
<dbReference type="PANTHER" id="PTHR14421">
    <property type="entry name" value="SPERMATOGENESIS-ASSOCIATED PROTEIN 1"/>
    <property type="match status" value="1"/>
</dbReference>
<feature type="region of interest" description="Disordered" evidence="1">
    <location>
        <begin position="244"/>
        <end position="353"/>
    </location>
</feature>
<feature type="compositionally biased region" description="Basic and acidic residues" evidence="1">
    <location>
        <begin position="437"/>
        <end position="453"/>
    </location>
</feature>
<evidence type="ECO:0008006" key="4">
    <source>
        <dbReference type="Google" id="ProtNLM"/>
    </source>
</evidence>
<feature type="region of interest" description="Disordered" evidence="1">
    <location>
        <begin position="437"/>
        <end position="536"/>
    </location>
</feature>
<feature type="compositionally biased region" description="Basic and acidic residues" evidence="1">
    <location>
        <begin position="693"/>
        <end position="706"/>
    </location>
</feature>
<keyword evidence="3" id="KW-1185">Reference proteome</keyword>
<feature type="compositionally biased region" description="Polar residues" evidence="1">
    <location>
        <begin position="485"/>
        <end position="513"/>
    </location>
</feature>
<evidence type="ECO:0000313" key="3">
    <source>
        <dbReference type="Proteomes" id="UP000827092"/>
    </source>
</evidence>
<dbReference type="AlphaFoldDB" id="A0AAV6V8D6"/>
<evidence type="ECO:0000256" key="1">
    <source>
        <dbReference type="SAM" id="MobiDB-lite"/>
    </source>
</evidence>
<sequence>MVDINPINEDVNEFQENERPPSEQLVELHLYLVPKDKWLEKRKLAKIQAVDHTISVGFVRVLPQTLLSELRKEMDRQLGIESVPEHYVFLRSVGRNFTQVRPKQEMEMKVKNYLPPFAPEPELYLKEGTYTGPNTWSQGEDSGLEESLDSNSQRSHDRATPESLTDDPISLPKLLPDFDLPDFDECRMPPSGGMTVSMSADDLSAVGQTSRKKSDVRQSVVQATGGRFASSEDVRYRKIRERSLEKSVGRQAEAARGGSWNRRQKRGESKERGGTQLPTWAETRTTRLRRSKALGETTNATQNKKPQKKPTKSSQSSKLPPAVPRPPPSYHDDSEKDEEREDDADEIEEFDDGHVLMERIRANSRCLKAQVSARERRTVANTGTRGPVVPPGRNKDGKGANGVYTMHARRNLTLRGGGTNEVPPEIESTVIRLVDAEGREVDGTSNEEGREDGSVDEPEVVHHHTLAVDGRDGREFGNQEGLPNISENGLESKTISEADSEDNNNYGSPSLKTAATPETEETSETDSSNNFLEEGRLVNQNGKLTIEIEVKELENTSEDGSSTSATIDQQNLTPVVVDESNEYDSYRVYSEQNILTPSDAPTATLPQDQATSLSRRSSRVDDPVRLSRAKQARGVYLRRMEHQNNSNSRTQAIEGGGGSPARRFGNARSVSQNRKSGRAKLEKWSTTAASTGDLRDAAWDYSNDSK</sequence>
<proteinExistence type="predicted"/>
<feature type="region of interest" description="Disordered" evidence="1">
    <location>
        <begin position="554"/>
        <end position="576"/>
    </location>
</feature>
<dbReference type="InterPro" id="IPR039062">
    <property type="entry name" value="SPAT1"/>
</dbReference>
<feature type="region of interest" description="Disordered" evidence="1">
    <location>
        <begin position="595"/>
        <end position="627"/>
    </location>
</feature>
<reference evidence="2 3" key="1">
    <citation type="journal article" date="2022" name="Nat. Ecol. Evol.">
        <title>A masculinizing supergene underlies an exaggerated male reproductive morph in a spider.</title>
        <authorList>
            <person name="Hendrickx F."/>
            <person name="De Corte Z."/>
            <person name="Sonet G."/>
            <person name="Van Belleghem S.M."/>
            <person name="Kostlbacher S."/>
            <person name="Vangestel C."/>
        </authorList>
    </citation>
    <scope>NUCLEOTIDE SEQUENCE [LARGE SCALE GENOMIC DNA]</scope>
    <source>
        <strain evidence="2">W744_W776</strain>
    </source>
</reference>
<feature type="compositionally biased region" description="Polar residues" evidence="1">
    <location>
        <begin position="131"/>
        <end position="140"/>
    </location>
</feature>
<accession>A0AAV6V8D6</accession>
<organism evidence="2 3">
    <name type="scientific">Oedothorax gibbosus</name>
    <dbReference type="NCBI Taxonomy" id="931172"/>
    <lineage>
        <taxon>Eukaryota</taxon>
        <taxon>Metazoa</taxon>
        <taxon>Ecdysozoa</taxon>
        <taxon>Arthropoda</taxon>
        <taxon>Chelicerata</taxon>
        <taxon>Arachnida</taxon>
        <taxon>Araneae</taxon>
        <taxon>Araneomorphae</taxon>
        <taxon>Entelegynae</taxon>
        <taxon>Araneoidea</taxon>
        <taxon>Linyphiidae</taxon>
        <taxon>Erigoninae</taxon>
        <taxon>Oedothorax</taxon>
    </lineage>
</organism>
<feature type="region of interest" description="Disordered" evidence="1">
    <location>
        <begin position="203"/>
        <end position="222"/>
    </location>
</feature>
<comment type="caution">
    <text evidence="2">The sequence shown here is derived from an EMBL/GenBank/DDBJ whole genome shotgun (WGS) entry which is preliminary data.</text>
</comment>
<dbReference type="EMBL" id="JAFNEN010000144">
    <property type="protein sequence ID" value="KAG8192133.1"/>
    <property type="molecule type" value="Genomic_DNA"/>
</dbReference>
<evidence type="ECO:0000313" key="2">
    <source>
        <dbReference type="EMBL" id="KAG8192133.1"/>
    </source>
</evidence>